<evidence type="ECO:0000256" key="3">
    <source>
        <dbReference type="ARBA" id="ARBA00022729"/>
    </source>
</evidence>
<evidence type="ECO:0000313" key="10">
    <source>
        <dbReference type="EMBL" id="MXQ91329.1"/>
    </source>
</evidence>
<dbReference type="PANTHER" id="PTHR11920">
    <property type="entry name" value="GUANYLYL CYCLASE"/>
    <property type="match status" value="1"/>
</dbReference>
<organism evidence="10 11">
    <name type="scientific">Bos mutus</name>
    <name type="common">wild yak</name>
    <dbReference type="NCBI Taxonomy" id="72004"/>
    <lineage>
        <taxon>Eukaryota</taxon>
        <taxon>Metazoa</taxon>
        <taxon>Chordata</taxon>
        <taxon>Craniata</taxon>
        <taxon>Vertebrata</taxon>
        <taxon>Euteleostomi</taxon>
        <taxon>Mammalia</taxon>
        <taxon>Eutheria</taxon>
        <taxon>Laurasiatheria</taxon>
        <taxon>Artiodactyla</taxon>
        <taxon>Ruminantia</taxon>
        <taxon>Pecora</taxon>
        <taxon>Bovidae</taxon>
        <taxon>Bovinae</taxon>
        <taxon>Bos</taxon>
    </lineage>
</organism>
<evidence type="ECO:0000256" key="2">
    <source>
        <dbReference type="ARBA" id="ARBA00022692"/>
    </source>
</evidence>
<evidence type="ECO:0000259" key="9">
    <source>
        <dbReference type="PROSITE" id="PS50125"/>
    </source>
</evidence>
<evidence type="ECO:0000256" key="6">
    <source>
        <dbReference type="ARBA" id="ARBA00023136"/>
    </source>
</evidence>
<keyword evidence="7" id="KW-0456">Lyase</keyword>
<dbReference type="PROSITE" id="PS50125">
    <property type="entry name" value="GUANYLATE_CYCLASE_2"/>
    <property type="match status" value="1"/>
</dbReference>
<dbReference type="AlphaFoldDB" id="A0A6B0RMC2"/>
<gene>
    <name evidence="10" type="ORF">E5288_WYG015576</name>
</gene>
<keyword evidence="5" id="KW-1133">Transmembrane helix</keyword>
<dbReference type="GO" id="GO:0007168">
    <property type="term" value="P:receptor guanylyl cyclase signaling pathway"/>
    <property type="evidence" value="ECO:0007669"/>
    <property type="project" value="TreeGrafter"/>
</dbReference>
<evidence type="ECO:0000313" key="11">
    <source>
        <dbReference type="Proteomes" id="UP000322234"/>
    </source>
</evidence>
<comment type="caution">
    <text evidence="10">The sequence shown here is derived from an EMBL/GenBank/DDBJ whole genome shotgun (WGS) entry which is preliminary data.</text>
</comment>
<dbReference type="Pfam" id="PF00211">
    <property type="entry name" value="Guanylate_cyc"/>
    <property type="match status" value="1"/>
</dbReference>
<dbReference type="InterPro" id="IPR028082">
    <property type="entry name" value="Peripla_BP_I"/>
</dbReference>
<keyword evidence="11" id="KW-1185">Reference proteome</keyword>
<dbReference type="SUPFAM" id="SSF55073">
    <property type="entry name" value="Nucleotide cyclase"/>
    <property type="match status" value="1"/>
</dbReference>
<comment type="subcellular location">
    <subcellularLocation>
        <location evidence="1">Membrane</location>
    </subcellularLocation>
</comment>
<keyword evidence="4" id="KW-0547">Nucleotide-binding</keyword>
<keyword evidence="2" id="KW-0812">Transmembrane</keyword>
<dbReference type="PANTHER" id="PTHR11920:SF500">
    <property type="entry name" value="GUANYLATE CYCLASE 2G"/>
    <property type="match status" value="1"/>
</dbReference>
<evidence type="ECO:0000256" key="1">
    <source>
        <dbReference type="ARBA" id="ARBA00004370"/>
    </source>
</evidence>
<dbReference type="InterPro" id="IPR050401">
    <property type="entry name" value="Cyclic_nucleotide_synthase"/>
</dbReference>
<dbReference type="Gene3D" id="3.40.50.2300">
    <property type="match status" value="1"/>
</dbReference>
<dbReference type="GO" id="GO:0004016">
    <property type="term" value="F:adenylate cyclase activity"/>
    <property type="evidence" value="ECO:0007669"/>
    <property type="project" value="TreeGrafter"/>
</dbReference>
<dbReference type="SMART" id="SM00044">
    <property type="entry name" value="CYCc"/>
    <property type="match status" value="1"/>
</dbReference>
<dbReference type="InterPro" id="IPR001828">
    <property type="entry name" value="ANF_lig-bd_rcpt"/>
</dbReference>
<name>A0A6B0RMC2_9CETA</name>
<dbReference type="GO" id="GO:0035556">
    <property type="term" value="P:intracellular signal transduction"/>
    <property type="evidence" value="ECO:0007669"/>
    <property type="project" value="InterPro"/>
</dbReference>
<dbReference type="Gene3D" id="3.30.70.1230">
    <property type="entry name" value="Nucleotide cyclase"/>
    <property type="match status" value="1"/>
</dbReference>
<dbReference type="EMBL" id="VBQZ03000070">
    <property type="protein sequence ID" value="MXQ91329.1"/>
    <property type="molecule type" value="Genomic_DNA"/>
</dbReference>
<dbReference type="GO" id="GO:0001653">
    <property type="term" value="F:peptide receptor activity"/>
    <property type="evidence" value="ECO:0007669"/>
    <property type="project" value="TreeGrafter"/>
</dbReference>
<evidence type="ECO:0000256" key="4">
    <source>
        <dbReference type="ARBA" id="ARBA00022741"/>
    </source>
</evidence>
<dbReference type="SUPFAM" id="SSF53822">
    <property type="entry name" value="Periplasmic binding protein-like I"/>
    <property type="match status" value="1"/>
</dbReference>
<evidence type="ECO:0000256" key="7">
    <source>
        <dbReference type="ARBA" id="ARBA00023239"/>
    </source>
</evidence>
<sequence length="472" mass="53074">MFDFAGQTAQLENNFLYDTYVNLVPSMHRVSDVLQKSLHYLDWKHIGMFGGHFGTSSWDGVDELWRVVENELKSHFTVTTSVRYTNNDPVFLQENLRSLSLISRVIILICSSVDAKLILLAAENLGLHTGEFIFIILQQLEDSFWKEVLTNQKVTHFPAVYESVFLRALSSAREGPSGEGFREQVYRRLRGRPFHSPIHTAQQPPQRAMPVSRGNNSTTSSATILGDVNSFTDSQRGQELFYAPVGLYQEPLGSHGNLKPSDCLVDAGCSFTGEWLVAGRSVEPEHFESVTIFFSDIVGFTKLRSLSSPLQVVKLLNDPYSLFDHIIKTSDVCKVETTGDAYMVASRLSIRTGIRHVDELATMSLHFLRATIHFQIGHMPKEKLKLRTGLHTAVRIQVSQSTASILLAWGGYDLQKKGTIPVKGKGEQITFWLKGREDCKGEQITFWLKGREDCTIPLLEFAQKEAEVPGIF</sequence>
<dbReference type="Pfam" id="PF01094">
    <property type="entry name" value="ANF_receptor"/>
    <property type="match status" value="1"/>
</dbReference>
<protein>
    <recommendedName>
        <fullName evidence="9">Guanylate cyclase domain-containing protein</fullName>
    </recommendedName>
</protein>
<accession>A0A6B0RMC2</accession>
<keyword evidence="3" id="KW-0732">Signal</keyword>
<keyword evidence="6" id="KW-0472">Membrane</keyword>
<dbReference type="CDD" id="cd07302">
    <property type="entry name" value="CHD"/>
    <property type="match status" value="1"/>
</dbReference>
<evidence type="ECO:0000256" key="8">
    <source>
        <dbReference type="SAM" id="MobiDB-lite"/>
    </source>
</evidence>
<proteinExistence type="predicted"/>
<dbReference type="InterPro" id="IPR029787">
    <property type="entry name" value="Nucleotide_cyclase"/>
</dbReference>
<reference evidence="10" key="1">
    <citation type="submission" date="2019-10" db="EMBL/GenBank/DDBJ databases">
        <title>The sequence and de novo assembly of the wild yak genome.</title>
        <authorList>
            <person name="Liu Y."/>
        </authorList>
    </citation>
    <scope>NUCLEOTIDE SEQUENCE [LARGE SCALE GENOMIC DNA]</scope>
    <source>
        <strain evidence="10">WY2019</strain>
    </source>
</reference>
<dbReference type="InterPro" id="IPR001054">
    <property type="entry name" value="A/G_cyclase"/>
</dbReference>
<feature type="region of interest" description="Disordered" evidence="8">
    <location>
        <begin position="196"/>
        <end position="217"/>
    </location>
</feature>
<dbReference type="GO" id="GO:0000166">
    <property type="term" value="F:nucleotide binding"/>
    <property type="evidence" value="ECO:0007669"/>
    <property type="project" value="UniProtKB-KW"/>
</dbReference>
<feature type="domain" description="Guanylate cyclase" evidence="9">
    <location>
        <begin position="291"/>
        <end position="392"/>
    </location>
</feature>
<dbReference type="GO" id="GO:0004383">
    <property type="term" value="F:guanylate cyclase activity"/>
    <property type="evidence" value="ECO:0007669"/>
    <property type="project" value="TreeGrafter"/>
</dbReference>
<dbReference type="Proteomes" id="UP000322234">
    <property type="component" value="Unassembled WGS sequence"/>
</dbReference>
<evidence type="ECO:0000256" key="5">
    <source>
        <dbReference type="ARBA" id="ARBA00022989"/>
    </source>
</evidence>
<dbReference type="GO" id="GO:0005886">
    <property type="term" value="C:plasma membrane"/>
    <property type="evidence" value="ECO:0007669"/>
    <property type="project" value="TreeGrafter"/>
</dbReference>